<reference evidence="1 2" key="1">
    <citation type="submission" date="2018-07" db="EMBL/GenBank/DDBJ databases">
        <title>Venubactetium sediminum gen. nov., sp. nov., isolated from a marine solar saltern.</title>
        <authorList>
            <person name="Wang S."/>
        </authorList>
    </citation>
    <scope>NUCLEOTIDE SEQUENCE [LARGE SCALE GENOMIC DNA]</scope>
    <source>
        <strain evidence="1 2">WD2A32</strain>
    </source>
</reference>
<dbReference type="AlphaFoldDB" id="A0A369TDE9"/>
<keyword evidence="2" id="KW-1185">Reference proteome</keyword>
<protein>
    <recommendedName>
        <fullName evidence="3">Nucleotide-diphospho-sugar transferase domain-containing protein</fullName>
    </recommendedName>
</protein>
<organism evidence="1 2">
    <name type="scientific">Ferruginivarius sediminum</name>
    <dbReference type="NCBI Taxonomy" id="2661937"/>
    <lineage>
        <taxon>Bacteria</taxon>
        <taxon>Pseudomonadati</taxon>
        <taxon>Pseudomonadota</taxon>
        <taxon>Alphaproteobacteria</taxon>
        <taxon>Rhodospirillales</taxon>
        <taxon>Rhodospirillaceae</taxon>
        <taxon>Ferruginivarius</taxon>
    </lineage>
</organism>
<evidence type="ECO:0000313" key="2">
    <source>
        <dbReference type="Proteomes" id="UP000253941"/>
    </source>
</evidence>
<sequence length="265" mass="29074">MRDGDTDSYPATVVVQSFHANPPDWIGQCMESVRAWSQQAGFAYRFVGDELFDTLPDWVRAKTVGRPQVASDLARLNVLADLLDEGWESAVWLDADVLVFDPEGLSAALDLSDGYLLGREAWVQTDAKGRLRAPRGIHNALCAMRRGNPFLAFYRDAATRILARHNGPMVPQLIGPKFLKSLDNMLGLPATWAVNMASPRLLSDIAGGRGPALRLFNARSGNSPSALNLCLSYTGREVDDIAVDTNLIDVAIDRLLADFNRTFPC</sequence>
<dbReference type="Proteomes" id="UP000253941">
    <property type="component" value="Unassembled WGS sequence"/>
</dbReference>
<dbReference type="RefSeq" id="WP_114580564.1">
    <property type="nucleotide sequence ID" value="NZ_QPMH01000002.1"/>
</dbReference>
<proteinExistence type="predicted"/>
<gene>
    <name evidence="1" type="ORF">DRB17_02325</name>
</gene>
<name>A0A369TDE9_9PROT</name>
<comment type="caution">
    <text evidence="1">The sequence shown here is derived from an EMBL/GenBank/DDBJ whole genome shotgun (WGS) entry which is preliminary data.</text>
</comment>
<evidence type="ECO:0008006" key="3">
    <source>
        <dbReference type="Google" id="ProtNLM"/>
    </source>
</evidence>
<evidence type="ECO:0000313" key="1">
    <source>
        <dbReference type="EMBL" id="RDD63308.1"/>
    </source>
</evidence>
<dbReference type="EMBL" id="QPMH01000002">
    <property type="protein sequence ID" value="RDD63308.1"/>
    <property type="molecule type" value="Genomic_DNA"/>
</dbReference>
<accession>A0A369TDE9</accession>